<dbReference type="Gene3D" id="3.40.720.10">
    <property type="entry name" value="Alkaline Phosphatase, subunit A"/>
    <property type="match status" value="1"/>
</dbReference>
<feature type="binding site" evidence="4">
    <location>
        <position position="346"/>
    </location>
    <ligand>
        <name>Mn(2+)</name>
        <dbReference type="ChEBI" id="CHEBI:29035"/>
        <label>1</label>
    </ligand>
</feature>
<protein>
    <recommendedName>
        <fullName evidence="4 5">Phosphopentomutase</fullName>
        <ecNumber evidence="4 5">5.4.2.7</ecNumber>
    </recommendedName>
    <alternativeName>
        <fullName evidence="4">Phosphodeoxyribomutase</fullName>
    </alternativeName>
</protein>
<dbReference type="PANTHER" id="PTHR21110:SF0">
    <property type="entry name" value="PHOSPHOPENTOMUTASE"/>
    <property type="match status" value="1"/>
</dbReference>
<keyword evidence="3 4" id="KW-0464">Manganese</keyword>
<dbReference type="CDD" id="cd16009">
    <property type="entry name" value="PPM"/>
    <property type="match status" value="1"/>
</dbReference>
<keyword evidence="4 7" id="KW-0413">Isomerase</keyword>
<accession>A0ABW7P1C3</accession>
<dbReference type="Pfam" id="PF01676">
    <property type="entry name" value="Metalloenzyme"/>
    <property type="match status" value="1"/>
</dbReference>
<evidence type="ECO:0000256" key="5">
    <source>
        <dbReference type="NCBIfam" id="TIGR01696"/>
    </source>
</evidence>
<dbReference type="SUPFAM" id="SSF143856">
    <property type="entry name" value="DeoB insert domain-like"/>
    <property type="match status" value="1"/>
</dbReference>
<feature type="domain" description="Metalloenzyme" evidence="6">
    <location>
        <begin position="2"/>
        <end position="396"/>
    </location>
</feature>
<comment type="catalytic activity">
    <reaction evidence="4">
        <text>alpha-D-ribose 1-phosphate = D-ribose 5-phosphate</text>
        <dbReference type="Rhea" id="RHEA:18793"/>
        <dbReference type="ChEBI" id="CHEBI:57720"/>
        <dbReference type="ChEBI" id="CHEBI:78346"/>
        <dbReference type="EC" id="5.4.2.7"/>
    </reaction>
</comment>
<keyword evidence="8" id="KW-1185">Reference proteome</keyword>
<comment type="similarity">
    <text evidence="1 4">Belongs to the phosphopentomutase family.</text>
</comment>
<evidence type="ECO:0000313" key="7">
    <source>
        <dbReference type="EMBL" id="MFH7565074.1"/>
    </source>
</evidence>
<dbReference type="Proteomes" id="UP001610706">
    <property type="component" value="Unassembled WGS sequence"/>
</dbReference>
<evidence type="ECO:0000256" key="4">
    <source>
        <dbReference type="HAMAP-Rule" id="MF_00740"/>
    </source>
</evidence>
<dbReference type="GO" id="GO:0008973">
    <property type="term" value="F:phosphopentomutase activity"/>
    <property type="evidence" value="ECO:0007669"/>
    <property type="project" value="UniProtKB-EC"/>
</dbReference>
<dbReference type="PIRSF" id="PIRSF001491">
    <property type="entry name" value="Ppentomutase"/>
    <property type="match status" value="1"/>
</dbReference>
<dbReference type="NCBIfam" id="NF003766">
    <property type="entry name" value="PRK05362.1"/>
    <property type="match status" value="1"/>
</dbReference>
<evidence type="ECO:0000256" key="3">
    <source>
        <dbReference type="ARBA" id="ARBA00023211"/>
    </source>
</evidence>
<feature type="binding site" evidence="4">
    <location>
        <position position="10"/>
    </location>
    <ligand>
        <name>Mn(2+)</name>
        <dbReference type="ChEBI" id="CHEBI:29035"/>
        <label>1</label>
    </ligand>
</feature>
<keyword evidence="4" id="KW-0963">Cytoplasm</keyword>
<feature type="binding site" evidence="4">
    <location>
        <position position="357"/>
    </location>
    <ligand>
        <name>Mn(2+)</name>
        <dbReference type="ChEBI" id="CHEBI:29035"/>
        <label>2</label>
    </ligand>
</feature>
<feature type="binding site" evidence="4">
    <location>
        <position position="345"/>
    </location>
    <ligand>
        <name>Mn(2+)</name>
        <dbReference type="ChEBI" id="CHEBI:29035"/>
        <label>1</label>
    </ligand>
</feature>
<dbReference type="SUPFAM" id="SSF53649">
    <property type="entry name" value="Alkaline phosphatase-like"/>
    <property type="match status" value="1"/>
</dbReference>
<keyword evidence="2 4" id="KW-0479">Metal-binding</keyword>
<proteinExistence type="inferred from homology"/>
<dbReference type="InterPro" id="IPR006124">
    <property type="entry name" value="Metalloenzyme"/>
</dbReference>
<name>A0ABW7P1C3_9GAMM</name>
<dbReference type="EMBL" id="JBGFTR010000008">
    <property type="protein sequence ID" value="MFH7565074.1"/>
    <property type="molecule type" value="Genomic_DNA"/>
</dbReference>
<dbReference type="PANTHER" id="PTHR21110">
    <property type="entry name" value="PHOSPHOPENTOMUTASE"/>
    <property type="match status" value="1"/>
</dbReference>
<feature type="binding site" evidence="4">
    <location>
        <position position="309"/>
    </location>
    <ligand>
        <name>Mn(2+)</name>
        <dbReference type="ChEBI" id="CHEBI:29035"/>
        <label>2</label>
    </ligand>
</feature>
<gene>
    <name evidence="4" type="primary">deoB</name>
    <name evidence="7" type="ORF">AB9R89_07025</name>
</gene>
<evidence type="ECO:0000259" key="6">
    <source>
        <dbReference type="Pfam" id="PF01676"/>
    </source>
</evidence>
<dbReference type="EC" id="5.4.2.7" evidence="4 5"/>
<comment type="cofactor">
    <cofactor evidence="4">
        <name>Mn(2+)</name>
        <dbReference type="ChEBI" id="CHEBI:29035"/>
    </cofactor>
    <text evidence="4">Binds 2 manganese ions.</text>
</comment>
<dbReference type="InterPro" id="IPR017850">
    <property type="entry name" value="Alkaline_phosphatase_core_sf"/>
</dbReference>
<organism evidence="7 8">
    <name type="scientific">Oceanimonas smirnovii</name>
    <dbReference type="NCBI Taxonomy" id="264574"/>
    <lineage>
        <taxon>Bacteria</taxon>
        <taxon>Pseudomonadati</taxon>
        <taxon>Pseudomonadota</taxon>
        <taxon>Gammaproteobacteria</taxon>
        <taxon>Aeromonadales</taxon>
        <taxon>Aeromonadaceae</taxon>
        <taxon>Oceanimonas</taxon>
    </lineage>
</organism>
<dbReference type="HAMAP" id="MF_00740">
    <property type="entry name" value="Phosphopentomut"/>
    <property type="match status" value="1"/>
</dbReference>
<comment type="function">
    <text evidence="4">Isomerase that catalyzes the conversion of deoxy-ribose 1-phosphate (dRib-1-P) and ribose 1-phosphate (Rib-1-P) to deoxy-ribose 5-phosphate (dRib-5-P) and ribose 5-phosphate (Rib-5-P), respectively.</text>
</comment>
<comment type="subcellular location">
    <subcellularLocation>
        <location evidence="4">Cytoplasm</location>
    </subcellularLocation>
</comment>
<comment type="caution">
    <text evidence="7">The sequence shown here is derived from an EMBL/GenBank/DDBJ whole genome shotgun (WGS) entry which is preliminary data.</text>
</comment>
<dbReference type="InterPro" id="IPR010045">
    <property type="entry name" value="DeoB"/>
</dbReference>
<dbReference type="Gene3D" id="3.30.70.1250">
    <property type="entry name" value="Phosphopentomutase"/>
    <property type="match status" value="1"/>
</dbReference>
<feature type="binding site" evidence="4">
    <location>
        <position position="304"/>
    </location>
    <ligand>
        <name>Mn(2+)</name>
        <dbReference type="ChEBI" id="CHEBI:29035"/>
        <label>2</label>
    </ligand>
</feature>
<evidence type="ECO:0000313" key="8">
    <source>
        <dbReference type="Proteomes" id="UP001610706"/>
    </source>
</evidence>
<comment type="pathway">
    <text evidence="4">Carbohydrate degradation; 2-deoxy-D-ribose 1-phosphate degradation; D-glyceraldehyde 3-phosphate and acetaldehyde from 2-deoxy-alpha-D-ribose 1-phosphate: step 1/2.</text>
</comment>
<evidence type="ECO:0000256" key="1">
    <source>
        <dbReference type="ARBA" id="ARBA00010373"/>
    </source>
</evidence>
<dbReference type="InterPro" id="IPR024052">
    <property type="entry name" value="Phosphopentomutase_DeoB_cap_sf"/>
</dbReference>
<dbReference type="RefSeq" id="WP_395545233.1">
    <property type="nucleotide sequence ID" value="NZ_CP166302.1"/>
</dbReference>
<evidence type="ECO:0000256" key="2">
    <source>
        <dbReference type="ARBA" id="ARBA00022723"/>
    </source>
</evidence>
<sequence length="405" mass="43156">MKRAIVLVLDSFGIGAAPDAAKFGDAGADTLGHIAAACAEGRANDGRSGPLHLPNLARLGLFHAHAGSTGAVAKGVQLPTEVTGSYGYAAELSSGKDTPSGHWEIAGVPVLFDWGYFTDTDNSFPASLVNDLVSQAGLPGILGNCHASGTTILEQLGEEHVRTGKPICYTSADSVFQIACHEQYFGLDRLYALCEIARKLLMPYNIGRVIARPFVGESTADFVRTGNRRDYSIEPPASTVLQKLTDELNGEVVSIGKIADIYAHCGITRKIKASGHDALFDATLSELSRAGHNTLIMTNFVEFDSSFGHRRNVAGYAAALEAFDRRLPELLGQLAPDDLLILTADHGCDPTWPGTEHTREYIPVLATGAGLEPGSLGQRDTFADIGQTLANYFGTSPMNYGRSFL</sequence>
<dbReference type="NCBIfam" id="TIGR01696">
    <property type="entry name" value="deoB"/>
    <property type="match status" value="1"/>
</dbReference>
<reference evidence="7 8" key="1">
    <citation type="submission" date="2024-08" db="EMBL/GenBank/DDBJ databases">
        <title>Oceanimonas smirnovii Genome sequencing and assembly.</title>
        <authorList>
            <person name="Tang B."/>
        </authorList>
    </citation>
    <scope>NUCLEOTIDE SEQUENCE [LARGE SCALE GENOMIC DNA]</scope>
    <source>
        <strain evidence="7 8">OS2020-119</strain>
    </source>
</reference>
<comment type="catalytic activity">
    <reaction evidence="4">
        <text>2-deoxy-alpha-D-ribose 1-phosphate = 2-deoxy-D-ribose 5-phosphate</text>
        <dbReference type="Rhea" id="RHEA:27658"/>
        <dbReference type="ChEBI" id="CHEBI:57259"/>
        <dbReference type="ChEBI" id="CHEBI:62877"/>
        <dbReference type="EC" id="5.4.2.7"/>
    </reaction>
</comment>